<dbReference type="InterPro" id="IPR000847">
    <property type="entry name" value="LysR_HTH_N"/>
</dbReference>
<keyword evidence="3" id="KW-0238">DNA-binding</keyword>
<dbReference type="Pfam" id="PF03466">
    <property type="entry name" value="LysR_substrate"/>
    <property type="match status" value="1"/>
</dbReference>
<feature type="region of interest" description="Disordered" evidence="5">
    <location>
        <begin position="294"/>
        <end position="314"/>
    </location>
</feature>
<keyword evidence="8" id="KW-1185">Reference proteome</keyword>
<evidence type="ECO:0000313" key="8">
    <source>
        <dbReference type="Proteomes" id="UP000035170"/>
    </source>
</evidence>
<dbReference type="GO" id="GO:0043565">
    <property type="term" value="F:sequence-specific DNA binding"/>
    <property type="evidence" value="ECO:0007669"/>
    <property type="project" value="TreeGrafter"/>
</dbReference>
<dbReference type="CDD" id="cd08432">
    <property type="entry name" value="PBP2_GcdR_TrpI_HvrB_AmpR_like"/>
    <property type="match status" value="1"/>
</dbReference>
<protein>
    <submittedName>
        <fullName evidence="7">Glycine cleavage system transcriptional activator</fullName>
    </submittedName>
</protein>
<dbReference type="AlphaFoldDB" id="A0A0H2MPE8"/>
<dbReference type="PROSITE" id="PS50931">
    <property type="entry name" value="HTH_LYSR"/>
    <property type="match status" value="1"/>
</dbReference>
<dbReference type="InterPro" id="IPR058163">
    <property type="entry name" value="LysR-type_TF_proteobact-type"/>
</dbReference>
<name>A0A0H2MPE8_VARPD</name>
<dbReference type="GO" id="GO:0003700">
    <property type="term" value="F:DNA-binding transcription factor activity"/>
    <property type="evidence" value="ECO:0007669"/>
    <property type="project" value="InterPro"/>
</dbReference>
<dbReference type="InterPro" id="IPR036390">
    <property type="entry name" value="WH_DNA-bd_sf"/>
</dbReference>
<dbReference type="InterPro" id="IPR036388">
    <property type="entry name" value="WH-like_DNA-bd_sf"/>
</dbReference>
<comment type="caution">
    <text evidence="7">The sequence shown here is derived from an EMBL/GenBank/DDBJ whole genome shotgun (WGS) entry which is preliminary data.</text>
</comment>
<dbReference type="SUPFAM" id="SSF46785">
    <property type="entry name" value="Winged helix' DNA-binding domain"/>
    <property type="match status" value="1"/>
</dbReference>
<accession>A0A0H2MPE8</accession>
<dbReference type="NCBIfam" id="NF008352">
    <property type="entry name" value="PRK11139.1"/>
    <property type="match status" value="1"/>
</dbReference>
<dbReference type="SUPFAM" id="SSF53850">
    <property type="entry name" value="Periplasmic binding protein-like II"/>
    <property type="match status" value="1"/>
</dbReference>
<comment type="similarity">
    <text evidence="1">Belongs to the LysR transcriptional regulatory family.</text>
</comment>
<sequence length="314" mass="34192">MEHRLPPLNALRAFEATARHLSVKNAADELCVTAGAVSQLIKSLELHLGIPLFRRANRGIFLTDAGQAYLPPVRNAFRQISDATRRIAVPAETGILTVSATPFFASAWLVPRLKGFQDAHPDIDLQVVSSTALAVFSRDGVDVAIRHGLGRYPGLSSQRVLTVEIVPVATPALVRQLGRPALPSDLTRWPRVNDAERKAWQLWFEAQGVEDTGPARGLSFDDSGLLLKAVLAGQGAALLPAAVVADDLAEGRLVQLSDLSWLEDFAYYLVCPENSRDRPKVAAFREWIVGEASRKTTRPRKKTPVKAARSRAGS</sequence>
<evidence type="ECO:0000256" key="4">
    <source>
        <dbReference type="ARBA" id="ARBA00023163"/>
    </source>
</evidence>
<evidence type="ECO:0000313" key="7">
    <source>
        <dbReference type="EMBL" id="KLN58585.1"/>
    </source>
</evidence>
<dbReference type="PANTHER" id="PTHR30537:SF26">
    <property type="entry name" value="GLYCINE CLEAVAGE SYSTEM TRANSCRIPTIONAL ACTIVATOR"/>
    <property type="match status" value="1"/>
</dbReference>
<keyword evidence="4" id="KW-0804">Transcription</keyword>
<dbReference type="RefSeq" id="WP_021007914.1">
    <property type="nucleotide sequence ID" value="NZ_JZWI01000002.1"/>
</dbReference>
<organism evidence="7 8">
    <name type="scientific">Variovorax paradoxus</name>
    <dbReference type="NCBI Taxonomy" id="34073"/>
    <lineage>
        <taxon>Bacteria</taxon>
        <taxon>Pseudomonadati</taxon>
        <taxon>Pseudomonadota</taxon>
        <taxon>Betaproteobacteria</taxon>
        <taxon>Burkholderiales</taxon>
        <taxon>Comamonadaceae</taxon>
        <taxon>Variovorax</taxon>
    </lineage>
</organism>
<dbReference type="PATRIC" id="fig|34073.19.peg.307"/>
<dbReference type="Pfam" id="PF00126">
    <property type="entry name" value="HTH_1"/>
    <property type="match status" value="1"/>
</dbReference>
<dbReference type="Proteomes" id="UP000035170">
    <property type="component" value="Unassembled WGS sequence"/>
</dbReference>
<reference evidence="7 8" key="1">
    <citation type="submission" date="2015-03" db="EMBL/GenBank/DDBJ databases">
        <title>Genome sequence of Variovorax paradoxus TBEA6.</title>
        <authorList>
            <person name="Poehlein A."/>
            <person name="Schuldes J."/>
            <person name="Wuebbeler J.H."/>
            <person name="Hiessl S."/>
            <person name="Steinbuechel A."/>
            <person name="Daniel R."/>
        </authorList>
    </citation>
    <scope>NUCLEOTIDE SEQUENCE [LARGE SCALE GENOMIC DNA]</scope>
    <source>
        <strain evidence="7 8">TBEA6</strain>
    </source>
</reference>
<keyword evidence="2" id="KW-0805">Transcription regulation</keyword>
<proteinExistence type="inferred from homology"/>
<evidence type="ECO:0000259" key="6">
    <source>
        <dbReference type="PROSITE" id="PS50931"/>
    </source>
</evidence>
<dbReference type="EMBL" id="JZWI01000002">
    <property type="protein sequence ID" value="KLN58585.1"/>
    <property type="molecule type" value="Genomic_DNA"/>
</dbReference>
<gene>
    <name evidence="7" type="primary">gcvA1</name>
    <name evidence="7" type="ORF">VPARA_03070</name>
</gene>
<evidence type="ECO:0000256" key="1">
    <source>
        <dbReference type="ARBA" id="ARBA00009437"/>
    </source>
</evidence>
<dbReference type="Gene3D" id="1.10.10.10">
    <property type="entry name" value="Winged helix-like DNA-binding domain superfamily/Winged helix DNA-binding domain"/>
    <property type="match status" value="1"/>
</dbReference>
<dbReference type="FunFam" id="1.10.10.10:FF:000038">
    <property type="entry name" value="Glycine cleavage system transcriptional activator"/>
    <property type="match status" value="1"/>
</dbReference>
<evidence type="ECO:0000256" key="2">
    <source>
        <dbReference type="ARBA" id="ARBA00023015"/>
    </source>
</evidence>
<dbReference type="PANTHER" id="PTHR30537">
    <property type="entry name" value="HTH-TYPE TRANSCRIPTIONAL REGULATOR"/>
    <property type="match status" value="1"/>
</dbReference>
<dbReference type="Gene3D" id="3.40.190.10">
    <property type="entry name" value="Periplasmic binding protein-like II"/>
    <property type="match status" value="2"/>
</dbReference>
<feature type="compositionally biased region" description="Basic residues" evidence="5">
    <location>
        <begin position="295"/>
        <end position="304"/>
    </location>
</feature>
<evidence type="ECO:0000256" key="5">
    <source>
        <dbReference type="SAM" id="MobiDB-lite"/>
    </source>
</evidence>
<dbReference type="InterPro" id="IPR005119">
    <property type="entry name" value="LysR_subst-bd"/>
</dbReference>
<dbReference type="GO" id="GO:0006351">
    <property type="term" value="P:DNA-templated transcription"/>
    <property type="evidence" value="ECO:0007669"/>
    <property type="project" value="TreeGrafter"/>
</dbReference>
<evidence type="ECO:0000256" key="3">
    <source>
        <dbReference type="ARBA" id="ARBA00023125"/>
    </source>
</evidence>
<feature type="domain" description="HTH lysR-type" evidence="6">
    <location>
        <begin position="6"/>
        <end position="63"/>
    </location>
</feature>